<reference evidence="6 7" key="1">
    <citation type="journal article" date="2018" name="Mol. Biol. Evol.">
        <title>Broad Genomic Sampling Reveals a Smut Pathogenic Ancestry of the Fungal Clade Ustilaginomycotina.</title>
        <authorList>
            <person name="Kijpornyongpan T."/>
            <person name="Mondo S.J."/>
            <person name="Barry K."/>
            <person name="Sandor L."/>
            <person name="Lee J."/>
            <person name="Lipzen A."/>
            <person name="Pangilinan J."/>
            <person name="LaButti K."/>
            <person name="Hainaut M."/>
            <person name="Henrissat B."/>
            <person name="Grigoriev I.V."/>
            <person name="Spatafora J.W."/>
            <person name="Aime M.C."/>
        </authorList>
    </citation>
    <scope>NUCLEOTIDE SEQUENCE [LARGE SCALE GENOMIC DNA]</scope>
    <source>
        <strain evidence="6 7">MCA 4186</strain>
    </source>
</reference>
<evidence type="ECO:0000259" key="5">
    <source>
        <dbReference type="Pfam" id="PF07859"/>
    </source>
</evidence>
<feature type="region of interest" description="Disordered" evidence="4">
    <location>
        <begin position="1"/>
        <end position="101"/>
    </location>
</feature>
<feature type="region of interest" description="Disordered" evidence="4">
    <location>
        <begin position="567"/>
        <end position="611"/>
    </location>
</feature>
<feature type="region of interest" description="Disordered" evidence="4">
    <location>
        <begin position="171"/>
        <end position="200"/>
    </location>
</feature>
<dbReference type="AlphaFoldDB" id="A0A316ZHF3"/>
<evidence type="ECO:0000256" key="1">
    <source>
        <dbReference type="ARBA" id="ARBA00010515"/>
    </source>
</evidence>
<feature type="compositionally biased region" description="Low complexity" evidence="4">
    <location>
        <begin position="852"/>
        <end position="862"/>
    </location>
</feature>
<name>A0A316ZHF3_9BASI</name>
<dbReference type="InterPro" id="IPR050300">
    <property type="entry name" value="GDXG_lipolytic_enzyme"/>
</dbReference>
<feature type="compositionally biased region" description="Low complexity" evidence="4">
    <location>
        <begin position="1116"/>
        <end position="1125"/>
    </location>
</feature>
<dbReference type="InterPro" id="IPR002168">
    <property type="entry name" value="Lipase_GDXG_HIS_AS"/>
</dbReference>
<evidence type="ECO:0000256" key="3">
    <source>
        <dbReference type="PROSITE-ProRule" id="PRU10038"/>
    </source>
</evidence>
<dbReference type="InterPro" id="IPR013094">
    <property type="entry name" value="AB_hydrolase_3"/>
</dbReference>
<dbReference type="InterPro" id="IPR029058">
    <property type="entry name" value="AB_hydrolase_fold"/>
</dbReference>
<feature type="region of interest" description="Disordered" evidence="4">
    <location>
        <begin position="776"/>
        <end position="998"/>
    </location>
</feature>
<feature type="compositionally biased region" description="Polar residues" evidence="4">
    <location>
        <begin position="571"/>
        <end position="593"/>
    </location>
</feature>
<dbReference type="PANTHER" id="PTHR48081:SF8">
    <property type="entry name" value="ALPHA_BETA HYDROLASE FOLD-3 DOMAIN-CONTAINING PROTEIN-RELATED"/>
    <property type="match status" value="1"/>
</dbReference>
<dbReference type="PROSITE" id="PS01173">
    <property type="entry name" value="LIPASE_GDXG_HIS"/>
    <property type="match status" value="1"/>
</dbReference>
<dbReference type="Pfam" id="PF07859">
    <property type="entry name" value="Abhydrolase_3"/>
    <property type="match status" value="1"/>
</dbReference>
<dbReference type="Gene3D" id="3.40.50.1820">
    <property type="entry name" value="alpha/beta hydrolase"/>
    <property type="match status" value="1"/>
</dbReference>
<feature type="compositionally biased region" description="Low complexity" evidence="4">
    <location>
        <begin position="876"/>
        <end position="905"/>
    </location>
</feature>
<dbReference type="PROSITE" id="PS01174">
    <property type="entry name" value="LIPASE_GDXG_SER"/>
    <property type="match status" value="1"/>
</dbReference>
<feature type="compositionally biased region" description="Acidic residues" evidence="4">
    <location>
        <begin position="810"/>
        <end position="822"/>
    </location>
</feature>
<feature type="active site" evidence="3">
    <location>
        <position position="395"/>
    </location>
</feature>
<keyword evidence="7" id="KW-1185">Reference proteome</keyword>
<evidence type="ECO:0000313" key="7">
    <source>
        <dbReference type="Proteomes" id="UP000245946"/>
    </source>
</evidence>
<dbReference type="RefSeq" id="XP_025600743.1">
    <property type="nucleotide sequence ID" value="XM_025741567.1"/>
</dbReference>
<keyword evidence="2 6" id="KW-0378">Hydrolase</keyword>
<dbReference type="PANTHER" id="PTHR48081">
    <property type="entry name" value="AB HYDROLASE SUPERFAMILY PROTEIN C4A8.06C"/>
    <property type="match status" value="1"/>
</dbReference>
<accession>A0A316ZHF3</accession>
<proteinExistence type="inferred from homology"/>
<organism evidence="6 7">
    <name type="scientific">Tilletiopsis washingtonensis</name>
    <dbReference type="NCBI Taxonomy" id="58919"/>
    <lineage>
        <taxon>Eukaryota</taxon>
        <taxon>Fungi</taxon>
        <taxon>Dikarya</taxon>
        <taxon>Basidiomycota</taxon>
        <taxon>Ustilaginomycotina</taxon>
        <taxon>Exobasidiomycetes</taxon>
        <taxon>Entylomatales</taxon>
        <taxon>Entylomatales incertae sedis</taxon>
        <taxon>Tilletiopsis</taxon>
    </lineage>
</organism>
<gene>
    <name evidence="6" type="ORF">FA09DRAFT_327894</name>
</gene>
<dbReference type="STRING" id="58919.A0A316ZHF3"/>
<evidence type="ECO:0000256" key="2">
    <source>
        <dbReference type="ARBA" id="ARBA00022801"/>
    </source>
</evidence>
<feature type="region of interest" description="Disordered" evidence="4">
    <location>
        <begin position="450"/>
        <end position="475"/>
    </location>
</feature>
<feature type="compositionally biased region" description="Acidic residues" evidence="4">
    <location>
        <begin position="1088"/>
        <end position="1108"/>
    </location>
</feature>
<protein>
    <submittedName>
        <fullName evidence="6">Alpha/beta-hydrolase</fullName>
    </submittedName>
</protein>
<feature type="compositionally biased region" description="Basic and acidic residues" evidence="4">
    <location>
        <begin position="458"/>
        <end position="468"/>
    </location>
</feature>
<dbReference type="EMBL" id="KZ819285">
    <property type="protein sequence ID" value="PWO00465.1"/>
    <property type="molecule type" value="Genomic_DNA"/>
</dbReference>
<dbReference type="Proteomes" id="UP000245946">
    <property type="component" value="Unassembled WGS sequence"/>
</dbReference>
<feature type="compositionally biased region" description="Low complexity" evidence="4">
    <location>
        <begin position="1144"/>
        <end position="1166"/>
    </location>
</feature>
<dbReference type="SUPFAM" id="SSF53474">
    <property type="entry name" value="alpha/beta-Hydrolases"/>
    <property type="match status" value="1"/>
</dbReference>
<comment type="similarity">
    <text evidence="1">Belongs to the 'GDXG' lipolytic enzyme family.</text>
</comment>
<dbReference type="InterPro" id="IPR033140">
    <property type="entry name" value="Lipase_GDXG_put_SER_AS"/>
</dbReference>
<feature type="domain" description="Alpha/beta hydrolase fold-3" evidence="5">
    <location>
        <begin position="307"/>
        <end position="444"/>
    </location>
</feature>
<feature type="compositionally biased region" description="Low complexity" evidence="4">
    <location>
        <begin position="1028"/>
        <end position="1052"/>
    </location>
</feature>
<evidence type="ECO:0000313" key="6">
    <source>
        <dbReference type="EMBL" id="PWO00465.1"/>
    </source>
</evidence>
<dbReference type="OrthoDB" id="2152029at2759"/>
<sequence>MGPPLAAPLSPASSVASSMTARPSRSVEVSGAAATSTPRPAYPRQRSRGQLARHQSTTAGRLGLAADQGPSRLPDTGRSLRGSLPRDDDVASAQATGGKRHRARQETFLGGLYFTDLIFIAFTYALNLLRTCGVAELVDVLLKGMVYSFTSLPRDFYARWSRSASRSSYKRTAQVKRAPAETTSSDVLAPEAKAEAEESQELSASPSQLSPFHHLVVLLVRFTCSNFPHLLPRVLFAEETIGPFVYWRTGGGSGSMVQAFSDLDDEPARERKPDAVPGFRAFWLSKDARVPVAEQRANLGARSASTLLYLHGGGFSLGSVAFYAESLLRLRAKVSALETERGVPIESDARFVAVEYDLAPTARFPTPLLQCLRCYAHLVEVEQIDPSCITLAGDSAGGNLTMAMLLALSGQAGDDGLLAERDWSALPMPGKAVLISPWVDLRPSHAAAFGPLRQPAKPRAEASTEKNEAASSSSPLDDYEWDYVAAEALLHFAQVYSGVLPRPRRVAGPLGWLADFCGGAGQEAEGNSEKKGSTARSGTFATPVTLEALARPGRRLARATHRVLAEPLFSQPPSTSSSNNDGPLVAQDQNSSFGGLEPLFPHSERQTDLVSSTSDLYVPIDGSASGDEDVAEAKQLLETHPLLSPSTGNWGAVRLERGMLVTWGERERLAVDIERFVERVHKLASSNNRHAAPRHDDGPAQDGDTAHASSMPEPDARAAWLQTYVESGPGGVHAWPFVNMYLAAEEAQRERGLDMLAEFIARSGSELRSPSALTAAVLSSRDPPHAAPDSAPHSPGSMPSDIEVRGGFDDVSDTTDTTDDSENTGIASRRTLESLIEASGGDPASQFGLGLGLDPPADLDSGSPSPVLSPHPDAGSEPWSSSDESSVPATPRAASARMPSASPDSFRSVTLLRPGQVRQPIVTPEPVAVSTRGRNPQPGAPLWWSAREDEVVPANVEQSERLDDIEEASNETFSPTESLSPPPEPEDQAVYQPVPPVPIDPSYYGLTQYAYRRPEPEGLSDITEEESVLSASLASLSGGDGELSLSLSRSRSPPGPSVEMSPESTQRRDAEWQRLVSRAAQQQAEYGAVEDDDSHEFDESVLSDDADESLAWANLGSPPSGAQPGPSLPIVPEAAWRSSDELAARPSSRSPGPAADDSSARSSLDSQGARKKPKGDVWW</sequence>
<feature type="region of interest" description="Disordered" evidence="4">
    <location>
        <begin position="685"/>
        <end position="713"/>
    </location>
</feature>
<evidence type="ECO:0000256" key="4">
    <source>
        <dbReference type="SAM" id="MobiDB-lite"/>
    </source>
</evidence>
<feature type="compositionally biased region" description="Low complexity" evidence="4">
    <location>
        <begin position="7"/>
        <end position="18"/>
    </location>
</feature>
<feature type="region of interest" description="Disordered" evidence="4">
    <location>
        <begin position="1015"/>
        <end position="1179"/>
    </location>
</feature>
<dbReference type="GeneID" id="37269111"/>
<dbReference type="GO" id="GO:0016787">
    <property type="term" value="F:hydrolase activity"/>
    <property type="evidence" value="ECO:0007669"/>
    <property type="project" value="UniProtKB-KW"/>
</dbReference>